<dbReference type="Gene3D" id="1.20.120.160">
    <property type="entry name" value="HPT domain"/>
    <property type="match status" value="1"/>
</dbReference>
<gene>
    <name evidence="6" type="ORF">SMD31_11020</name>
</gene>
<evidence type="ECO:0000256" key="1">
    <source>
        <dbReference type="ARBA" id="ARBA00023012"/>
    </source>
</evidence>
<feature type="domain" description="HPt" evidence="5">
    <location>
        <begin position="15"/>
        <end position="118"/>
    </location>
</feature>
<dbReference type="PROSITE" id="PS50110">
    <property type="entry name" value="RESPONSE_REGULATORY"/>
    <property type="match status" value="1"/>
</dbReference>
<evidence type="ECO:0000259" key="5">
    <source>
        <dbReference type="PROSITE" id="PS50894"/>
    </source>
</evidence>
<dbReference type="InterPro" id="IPR011006">
    <property type="entry name" value="CheY-like_superfamily"/>
</dbReference>
<dbReference type="Gene3D" id="3.40.50.2300">
    <property type="match status" value="1"/>
</dbReference>
<proteinExistence type="predicted"/>
<keyword evidence="7" id="KW-1185">Reference proteome</keyword>
<dbReference type="InterPro" id="IPR001789">
    <property type="entry name" value="Sig_transdc_resp-reg_receiver"/>
</dbReference>
<dbReference type="RefSeq" id="WP_320500889.1">
    <property type="nucleotide sequence ID" value="NZ_JAXCLX010000001.1"/>
</dbReference>
<dbReference type="InterPro" id="IPR036641">
    <property type="entry name" value="HPT_dom_sf"/>
</dbReference>
<evidence type="ECO:0000313" key="6">
    <source>
        <dbReference type="EMBL" id="MDY0872460.1"/>
    </source>
</evidence>
<dbReference type="Proteomes" id="UP001271769">
    <property type="component" value="Unassembled WGS sequence"/>
</dbReference>
<accession>A0ABU5DYV7</accession>
<feature type="domain" description="Response regulatory" evidence="4">
    <location>
        <begin position="142"/>
        <end position="260"/>
    </location>
</feature>
<dbReference type="Pfam" id="PF01627">
    <property type="entry name" value="Hpt"/>
    <property type="match status" value="1"/>
</dbReference>
<sequence>MKVSGANIDELTQKAELEFHDEATTRLAEMNRLLDEIAEKGANDDNAPALLEHAHNLRITGASFGFPAITLVAQRFEGYLNDSGDWTDKTQRDAQGFCDVLGQLLERKSQPDDDEIAQLVRTLPSHVNRSFSPGDVEIRNVEILLITPARAVAKILSKQIMACGFRVNTVSDPIEGLTTALRVRPDMVITSQVMKGLTGVDLIRALKAVAVTEKIPCAVLTSQELDSADFNRLPTGAPVLRAGSNFADDFAKVITQLGLG</sequence>
<organism evidence="6 7">
    <name type="scientific">Dongia rigui</name>
    <dbReference type="NCBI Taxonomy" id="940149"/>
    <lineage>
        <taxon>Bacteria</taxon>
        <taxon>Pseudomonadati</taxon>
        <taxon>Pseudomonadota</taxon>
        <taxon>Alphaproteobacteria</taxon>
        <taxon>Rhodospirillales</taxon>
        <taxon>Dongiaceae</taxon>
        <taxon>Dongia</taxon>
    </lineage>
</organism>
<dbReference type="EMBL" id="JAXCLX010000001">
    <property type="protein sequence ID" value="MDY0872460.1"/>
    <property type="molecule type" value="Genomic_DNA"/>
</dbReference>
<reference evidence="6 7" key="1">
    <citation type="journal article" date="2013" name="Antonie Van Leeuwenhoek">
        <title>Dongia rigui sp. nov., isolated from freshwater of a large wetland in Korea.</title>
        <authorList>
            <person name="Baik K.S."/>
            <person name="Hwang Y.M."/>
            <person name="Choi J.S."/>
            <person name="Kwon J."/>
            <person name="Seong C.N."/>
        </authorList>
    </citation>
    <scope>NUCLEOTIDE SEQUENCE [LARGE SCALE GENOMIC DNA]</scope>
    <source>
        <strain evidence="6 7">04SU4-P</strain>
    </source>
</reference>
<dbReference type="InterPro" id="IPR008207">
    <property type="entry name" value="Sig_transdc_His_kin_Hpt_dom"/>
</dbReference>
<evidence type="ECO:0000313" key="7">
    <source>
        <dbReference type="Proteomes" id="UP001271769"/>
    </source>
</evidence>
<comment type="caution">
    <text evidence="3">Lacks conserved residue(s) required for the propagation of feature annotation.</text>
</comment>
<keyword evidence="2" id="KW-0597">Phosphoprotein</keyword>
<keyword evidence="1" id="KW-0902">Two-component regulatory system</keyword>
<evidence type="ECO:0000256" key="3">
    <source>
        <dbReference type="PROSITE-ProRule" id="PRU00169"/>
    </source>
</evidence>
<evidence type="ECO:0000256" key="2">
    <source>
        <dbReference type="PROSITE-ProRule" id="PRU00110"/>
    </source>
</evidence>
<dbReference type="SUPFAM" id="SSF52172">
    <property type="entry name" value="CheY-like"/>
    <property type="match status" value="1"/>
</dbReference>
<feature type="modified residue" description="Phosphohistidine" evidence="2">
    <location>
        <position position="55"/>
    </location>
</feature>
<protein>
    <submittedName>
        <fullName evidence="6">Hpt domain-containing protein</fullName>
    </submittedName>
</protein>
<comment type="caution">
    <text evidence="6">The sequence shown here is derived from an EMBL/GenBank/DDBJ whole genome shotgun (WGS) entry which is preliminary data.</text>
</comment>
<dbReference type="PROSITE" id="PS50894">
    <property type="entry name" value="HPT"/>
    <property type="match status" value="1"/>
</dbReference>
<evidence type="ECO:0000259" key="4">
    <source>
        <dbReference type="PROSITE" id="PS50110"/>
    </source>
</evidence>
<name>A0ABU5DYV7_9PROT</name>
<dbReference type="SUPFAM" id="SSF47226">
    <property type="entry name" value="Histidine-containing phosphotransfer domain, HPT domain"/>
    <property type="match status" value="1"/>
</dbReference>